<feature type="region of interest" description="Disordered" evidence="1">
    <location>
        <begin position="42"/>
        <end position="78"/>
    </location>
</feature>
<organism evidence="2 3">
    <name type="scientific">Oldenlandia corymbosa var. corymbosa</name>
    <dbReference type="NCBI Taxonomy" id="529605"/>
    <lineage>
        <taxon>Eukaryota</taxon>
        <taxon>Viridiplantae</taxon>
        <taxon>Streptophyta</taxon>
        <taxon>Embryophyta</taxon>
        <taxon>Tracheophyta</taxon>
        <taxon>Spermatophyta</taxon>
        <taxon>Magnoliopsida</taxon>
        <taxon>eudicotyledons</taxon>
        <taxon>Gunneridae</taxon>
        <taxon>Pentapetalae</taxon>
        <taxon>asterids</taxon>
        <taxon>lamiids</taxon>
        <taxon>Gentianales</taxon>
        <taxon>Rubiaceae</taxon>
        <taxon>Rubioideae</taxon>
        <taxon>Spermacoceae</taxon>
        <taxon>Hedyotis-Oldenlandia complex</taxon>
        <taxon>Oldenlandia</taxon>
    </lineage>
</organism>
<keyword evidence="3" id="KW-1185">Reference proteome</keyword>
<sequence>MEKQNADLFWENCRIMLANEKLKKKVEKLMQENQMLAAEVRMRIEPENPNNDPQDGNRAESSSSANNWNKNQGKGKNM</sequence>
<accession>A0AAV1C749</accession>
<reference evidence="2" key="1">
    <citation type="submission" date="2023-03" db="EMBL/GenBank/DDBJ databases">
        <authorList>
            <person name="Julca I."/>
        </authorList>
    </citation>
    <scope>NUCLEOTIDE SEQUENCE</scope>
</reference>
<dbReference type="PANTHER" id="PTHR33601:SF1">
    <property type="entry name" value="PROTEIN LITTLE ZIPPER 4"/>
    <property type="match status" value="1"/>
</dbReference>
<evidence type="ECO:0000313" key="2">
    <source>
        <dbReference type="EMBL" id="CAI9091336.1"/>
    </source>
</evidence>
<dbReference type="Proteomes" id="UP001161247">
    <property type="component" value="Chromosome 1"/>
</dbReference>
<protein>
    <submittedName>
        <fullName evidence="2">OLC1v1026344C1</fullName>
    </submittedName>
</protein>
<feature type="compositionally biased region" description="Polar residues" evidence="1">
    <location>
        <begin position="48"/>
        <end position="65"/>
    </location>
</feature>
<feature type="compositionally biased region" description="Low complexity" evidence="1">
    <location>
        <begin position="66"/>
        <end position="78"/>
    </location>
</feature>
<dbReference type="InterPro" id="IPR039312">
    <property type="entry name" value="ZPR"/>
</dbReference>
<dbReference type="PANTHER" id="PTHR33601">
    <property type="entry name" value="PROTEIN LITTLE ZIPPER 4"/>
    <property type="match status" value="1"/>
</dbReference>
<evidence type="ECO:0000256" key="1">
    <source>
        <dbReference type="SAM" id="MobiDB-lite"/>
    </source>
</evidence>
<dbReference type="EMBL" id="OX459118">
    <property type="protein sequence ID" value="CAI9091336.1"/>
    <property type="molecule type" value="Genomic_DNA"/>
</dbReference>
<dbReference type="AlphaFoldDB" id="A0AAV1C749"/>
<proteinExistence type="predicted"/>
<gene>
    <name evidence="2" type="ORF">OLC1_LOCUS3287</name>
</gene>
<name>A0AAV1C749_OLDCO</name>
<evidence type="ECO:0000313" key="3">
    <source>
        <dbReference type="Proteomes" id="UP001161247"/>
    </source>
</evidence>